<dbReference type="PANTHER" id="PTHR30349">
    <property type="entry name" value="PHAGE INTEGRASE-RELATED"/>
    <property type="match status" value="1"/>
</dbReference>
<evidence type="ECO:0000259" key="2">
    <source>
        <dbReference type="PROSITE" id="PS51898"/>
    </source>
</evidence>
<dbReference type="Gene3D" id="1.10.443.10">
    <property type="entry name" value="Intergrase catalytic core"/>
    <property type="match status" value="1"/>
</dbReference>
<dbReference type="OrthoDB" id="9788852at2"/>
<evidence type="ECO:0000313" key="3">
    <source>
        <dbReference type="EMBL" id="KRO25498.1"/>
    </source>
</evidence>
<comment type="caution">
    <text evidence="3">The sequence shown here is derived from an EMBL/GenBank/DDBJ whole genome shotgun (WGS) entry which is preliminary data.</text>
</comment>
<sequence length="183" mass="21219">MKYSVEPLRTQKEISEFLSALDHGKNRERNRVLVLLGINTGLRISDILALDVGQIRENETIQIVEIKTGKKRWLFLHKLQPVLKPYLVGKSDETPLFLGRNGRLTVNGAYRLFQRAAKKIGRKDIGTHTLRKTFGYHYYQQTHDIATLMLIFNHSSEVITRRYLGLDRDVIEQSLSHFALEIF</sequence>
<feature type="domain" description="Tyr recombinase" evidence="2">
    <location>
        <begin position="3"/>
        <end position="176"/>
    </location>
</feature>
<dbReference type="GO" id="GO:0003677">
    <property type="term" value="F:DNA binding"/>
    <property type="evidence" value="ECO:0007669"/>
    <property type="project" value="InterPro"/>
</dbReference>
<gene>
    <name evidence="3" type="ORF">IV88_GL001748</name>
</gene>
<dbReference type="InterPro" id="IPR013762">
    <property type="entry name" value="Integrase-like_cat_sf"/>
</dbReference>
<keyword evidence="1" id="KW-0233">DNA recombination</keyword>
<dbReference type="InterPro" id="IPR050090">
    <property type="entry name" value="Tyrosine_recombinase_XerCD"/>
</dbReference>
<dbReference type="Pfam" id="PF00589">
    <property type="entry name" value="Phage_integrase"/>
    <property type="match status" value="1"/>
</dbReference>
<reference evidence="3 4" key="1">
    <citation type="journal article" date="2015" name="Genome Announc.">
        <title>Expanding the biotechnology potential of lactobacilli through comparative genomics of 213 strains and associated genera.</title>
        <authorList>
            <person name="Sun Z."/>
            <person name="Harris H.M."/>
            <person name="McCann A."/>
            <person name="Guo C."/>
            <person name="Argimon S."/>
            <person name="Zhang W."/>
            <person name="Yang X."/>
            <person name="Jeffery I.B."/>
            <person name="Cooney J.C."/>
            <person name="Kagawa T.F."/>
            <person name="Liu W."/>
            <person name="Song Y."/>
            <person name="Salvetti E."/>
            <person name="Wrobel A."/>
            <person name="Rasinkangas P."/>
            <person name="Parkhill J."/>
            <person name="Rea M.C."/>
            <person name="O'Sullivan O."/>
            <person name="Ritari J."/>
            <person name="Douillard F.P."/>
            <person name="Paul Ross R."/>
            <person name="Yang R."/>
            <person name="Briner A.E."/>
            <person name="Felis G.E."/>
            <person name="de Vos W.M."/>
            <person name="Barrangou R."/>
            <person name="Klaenhammer T.R."/>
            <person name="Caufield P.W."/>
            <person name="Cui Y."/>
            <person name="Zhang H."/>
            <person name="O'Toole P.W."/>
        </authorList>
    </citation>
    <scope>NUCLEOTIDE SEQUENCE [LARGE SCALE GENOMIC DNA]</scope>
    <source>
        <strain evidence="3 4">DSM 23026</strain>
    </source>
</reference>
<dbReference type="SUPFAM" id="SSF56349">
    <property type="entry name" value="DNA breaking-rejoining enzymes"/>
    <property type="match status" value="1"/>
</dbReference>
<dbReference type="AlphaFoldDB" id="A0A0R2NQN7"/>
<evidence type="ECO:0000313" key="4">
    <source>
        <dbReference type="Proteomes" id="UP000051249"/>
    </source>
</evidence>
<dbReference type="EMBL" id="JQCQ01000009">
    <property type="protein sequence ID" value="KRO25498.1"/>
    <property type="molecule type" value="Genomic_DNA"/>
</dbReference>
<dbReference type="PROSITE" id="PS51898">
    <property type="entry name" value="TYR_RECOMBINASE"/>
    <property type="match status" value="1"/>
</dbReference>
<dbReference type="InterPro" id="IPR002104">
    <property type="entry name" value="Integrase_catalytic"/>
</dbReference>
<dbReference type="GO" id="GO:0015074">
    <property type="term" value="P:DNA integration"/>
    <property type="evidence" value="ECO:0007669"/>
    <property type="project" value="InterPro"/>
</dbReference>
<evidence type="ECO:0000256" key="1">
    <source>
        <dbReference type="ARBA" id="ARBA00023172"/>
    </source>
</evidence>
<proteinExistence type="predicted"/>
<dbReference type="Proteomes" id="UP000051249">
    <property type="component" value="Unassembled WGS sequence"/>
</dbReference>
<protein>
    <submittedName>
        <fullName evidence="3">Integrase recombinase</fullName>
    </submittedName>
</protein>
<organism evidence="3 4">
    <name type="scientific">Pediococcus argentinicus</name>
    <dbReference type="NCBI Taxonomy" id="480391"/>
    <lineage>
        <taxon>Bacteria</taxon>
        <taxon>Bacillati</taxon>
        <taxon>Bacillota</taxon>
        <taxon>Bacilli</taxon>
        <taxon>Lactobacillales</taxon>
        <taxon>Lactobacillaceae</taxon>
        <taxon>Pediococcus</taxon>
    </lineage>
</organism>
<keyword evidence="4" id="KW-1185">Reference proteome</keyword>
<dbReference type="InterPro" id="IPR011010">
    <property type="entry name" value="DNA_brk_join_enz"/>
</dbReference>
<dbReference type="PANTHER" id="PTHR30349:SF82">
    <property type="entry name" value="INTEGRASE_RECOMBINASE YOEC-RELATED"/>
    <property type="match status" value="1"/>
</dbReference>
<dbReference type="PATRIC" id="fig|480391.4.peg.1794"/>
<accession>A0A0R2NQN7</accession>
<dbReference type="RefSeq" id="WP_057798778.1">
    <property type="nucleotide sequence ID" value="NZ_BJZZ01000008.1"/>
</dbReference>
<name>A0A0R2NQN7_9LACO</name>
<dbReference type="GO" id="GO:0006310">
    <property type="term" value="P:DNA recombination"/>
    <property type="evidence" value="ECO:0007669"/>
    <property type="project" value="UniProtKB-KW"/>
</dbReference>